<evidence type="ECO:0000313" key="3">
    <source>
        <dbReference type="Proteomes" id="UP000032545"/>
    </source>
</evidence>
<reference evidence="2 3" key="2">
    <citation type="journal article" date="2016" name="Genome Announc.">
        <title>Permanent Draft Genome Sequences for Two Variants of Frankia sp. Strain CpI1, the First Frankia Strain Isolated from Root Nodules of Comptonia peregrina.</title>
        <authorList>
            <person name="Oshone R."/>
            <person name="Hurst S.G.IV."/>
            <person name="Abebe-Akele F."/>
            <person name="Simpson S."/>
            <person name="Morris K."/>
            <person name="Thomas W.K."/>
            <person name="Tisa L.S."/>
        </authorList>
    </citation>
    <scope>NUCLEOTIDE SEQUENCE [LARGE SCALE GENOMIC DNA]</scope>
    <source>
        <strain evidence="3">CpI1-S</strain>
    </source>
</reference>
<dbReference type="EMBL" id="JYFN01000003">
    <property type="protein sequence ID" value="KJE24916.1"/>
    <property type="molecule type" value="Genomic_DNA"/>
</dbReference>
<dbReference type="Gene3D" id="3.40.50.2020">
    <property type="match status" value="1"/>
</dbReference>
<dbReference type="SUPFAM" id="SSF53271">
    <property type="entry name" value="PRTase-like"/>
    <property type="match status" value="1"/>
</dbReference>
<evidence type="ECO:0000259" key="1">
    <source>
        <dbReference type="Pfam" id="PF00156"/>
    </source>
</evidence>
<dbReference type="InterPro" id="IPR029057">
    <property type="entry name" value="PRTase-like"/>
</dbReference>
<evidence type="ECO:0000313" key="2">
    <source>
        <dbReference type="EMBL" id="KJE24916.1"/>
    </source>
</evidence>
<organism evidence="2 3">
    <name type="scientific">Frankia torreyi</name>
    <dbReference type="NCBI Taxonomy" id="1856"/>
    <lineage>
        <taxon>Bacteria</taxon>
        <taxon>Bacillati</taxon>
        <taxon>Actinomycetota</taxon>
        <taxon>Actinomycetes</taxon>
        <taxon>Frankiales</taxon>
        <taxon>Frankiaceae</taxon>
        <taxon>Frankia</taxon>
    </lineage>
</organism>
<name>A0A0D8BLC1_9ACTN</name>
<dbReference type="InterPro" id="IPR029058">
    <property type="entry name" value="AB_hydrolase_fold"/>
</dbReference>
<dbReference type="Pfam" id="PF00156">
    <property type="entry name" value="Pribosyltran"/>
    <property type="match status" value="1"/>
</dbReference>
<feature type="domain" description="Phosphoribosyltransferase" evidence="1">
    <location>
        <begin position="20"/>
        <end position="181"/>
    </location>
</feature>
<dbReference type="InterPro" id="IPR000836">
    <property type="entry name" value="PRTase_dom"/>
</dbReference>
<dbReference type="Gene3D" id="3.40.50.1820">
    <property type="entry name" value="alpha/beta hydrolase"/>
    <property type="match status" value="1"/>
</dbReference>
<dbReference type="GO" id="GO:0016757">
    <property type="term" value="F:glycosyltransferase activity"/>
    <property type="evidence" value="ECO:0007669"/>
    <property type="project" value="UniProtKB-KW"/>
</dbReference>
<reference evidence="3" key="1">
    <citation type="submission" date="2015-02" db="EMBL/GenBank/DDBJ databases">
        <title>Draft Genome of Frankia sp. CpI1-S.</title>
        <authorList>
            <person name="Oshone R.T."/>
            <person name="Ngom M."/>
            <person name="Ghodhbane-Gtari F."/>
            <person name="Gtari M."/>
            <person name="Morris K."/>
            <person name="Thomas K."/>
            <person name="Sen A."/>
            <person name="Tisa L.S."/>
        </authorList>
    </citation>
    <scope>NUCLEOTIDE SEQUENCE [LARGE SCALE GENOMIC DNA]</scope>
    <source>
        <strain evidence="3">CpI1-S</strain>
    </source>
</reference>
<proteinExistence type="predicted"/>
<keyword evidence="2" id="KW-0328">Glycosyltransferase</keyword>
<dbReference type="SUPFAM" id="SSF53474">
    <property type="entry name" value="alpha/beta-Hydrolases"/>
    <property type="match status" value="1"/>
</dbReference>
<accession>A0A0D8BLC1</accession>
<dbReference type="Proteomes" id="UP000032545">
    <property type="component" value="Unassembled WGS sequence"/>
</dbReference>
<sequence>MIFNTRVEAGRQLGARLAHLRGQDVVVVGLPRGGVPVGYEVARALDAPLDVILVRKIGVPFQPELAMGAIAEGGVRVVNEETLRLANVGPGAFAEVEAREAAELERRARRFRDGRPRIPLAGRTVVIVDDGIATGSTALAACRVVRAQGAERVVLATPVAARDRVDWLRRQADEVICVQEPASFFGIGEFYADFDQTPDEEVTDLLRRAAARRPGGATGNRDADPVEDARAEAARVEGARAENACGEAARAEGARGETARAETACGETARAEGAPAEGACDGGGPGTGRVVEVSIPADLVRLAGRLSVPPQPGGVVVFAHGSGSSRISPRNRFVADTLASAGLATLLFDLLTPDEERDVGNVFDIGLLARRLLAATAWLREVSATAALPLGYFGASTGAAAALSAAAEAAQQPAFDVAAVVSRGGRPDLAWDALPAVRAPTLLVVGGLDEQVLELNRRARERLTGCASRLEIVPGATHLFSEPGALERVAALARDWFVDHLTLLGHAHQV</sequence>
<protein>
    <submittedName>
        <fullName evidence="2">Putative phosphoribosyltransferase</fullName>
    </submittedName>
</protein>
<dbReference type="PATRIC" id="fig|1502723.3.peg.2125"/>
<keyword evidence="3" id="KW-1185">Reference proteome</keyword>
<dbReference type="CDD" id="cd06223">
    <property type="entry name" value="PRTases_typeI"/>
    <property type="match status" value="1"/>
</dbReference>
<comment type="caution">
    <text evidence="2">The sequence shown here is derived from an EMBL/GenBank/DDBJ whole genome shotgun (WGS) entry which is preliminary data.</text>
</comment>
<dbReference type="AlphaFoldDB" id="A0A0D8BLC1"/>
<dbReference type="Gene3D" id="3.30.1310.20">
    <property type="entry name" value="PRTase-like"/>
    <property type="match status" value="1"/>
</dbReference>
<keyword evidence="2" id="KW-0808">Transferase</keyword>
<dbReference type="RefSeq" id="WP_044883341.1">
    <property type="nucleotide sequence ID" value="NZ_JYFN01000003.1"/>
</dbReference>
<gene>
    <name evidence="2" type="ORF">FF36_00526</name>
</gene>